<comment type="caution">
    <text evidence="3">The sequence shown here is derived from an EMBL/GenBank/DDBJ whole genome shotgun (WGS) entry which is preliminary data.</text>
</comment>
<dbReference type="Pfam" id="PF21348">
    <property type="entry name" value="RGL11_C"/>
    <property type="match status" value="1"/>
</dbReference>
<dbReference type="Pfam" id="PF07554">
    <property type="entry name" value="FIVAR"/>
    <property type="match status" value="1"/>
</dbReference>
<dbReference type="GO" id="GO:0030246">
    <property type="term" value="F:carbohydrate binding"/>
    <property type="evidence" value="ECO:0007669"/>
    <property type="project" value="InterPro"/>
</dbReference>
<dbReference type="Pfam" id="PF18370">
    <property type="entry name" value="RGI_lyase"/>
    <property type="match status" value="1"/>
</dbReference>
<dbReference type="PANTHER" id="PTHR43118">
    <property type="entry name" value="RHAMNOGALACTURONAN LYASE (EUROFUNG)"/>
    <property type="match status" value="1"/>
</dbReference>
<feature type="chain" id="PRO_5031120819" description="Dockerin domain-containing protein" evidence="1">
    <location>
        <begin position="34"/>
        <end position="1304"/>
    </location>
</feature>
<dbReference type="InterPro" id="IPR036439">
    <property type="entry name" value="Dockerin_dom_sf"/>
</dbReference>
<dbReference type="PANTHER" id="PTHR43118:SF1">
    <property type="entry name" value="RHAMNOGALACTURONAN LYASE (EUROFUNG)"/>
    <property type="match status" value="1"/>
</dbReference>
<dbReference type="InterPro" id="IPR034641">
    <property type="entry name" value="RGL11"/>
</dbReference>
<proteinExistence type="predicted"/>
<dbReference type="InterPro" id="IPR008965">
    <property type="entry name" value="CBM2/CBM3_carb-bd_dom_sf"/>
</dbReference>
<evidence type="ECO:0000259" key="2">
    <source>
        <dbReference type="PROSITE" id="PS51766"/>
    </source>
</evidence>
<dbReference type="Gene3D" id="1.20.1270.90">
    <property type="entry name" value="AF1782-like"/>
    <property type="match status" value="1"/>
</dbReference>
<gene>
    <name evidence="3" type="ORF">FHS18_003473</name>
</gene>
<name>A0A7W5AZ24_9BACL</name>
<keyword evidence="1" id="KW-0732">Signal</keyword>
<reference evidence="3 4" key="1">
    <citation type="submission" date="2020-08" db="EMBL/GenBank/DDBJ databases">
        <title>Genomic Encyclopedia of Type Strains, Phase III (KMG-III): the genomes of soil and plant-associated and newly described type strains.</title>
        <authorList>
            <person name="Whitman W."/>
        </authorList>
    </citation>
    <scope>NUCLEOTIDE SEQUENCE [LARGE SCALE GENOMIC DNA]</scope>
    <source>
        <strain evidence="3 4">CECT 5862</strain>
    </source>
</reference>
<dbReference type="Gene3D" id="1.10.1330.10">
    <property type="entry name" value="Dockerin domain"/>
    <property type="match status" value="1"/>
</dbReference>
<dbReference type="InterPro" id="IPR013783">
    <property type="entry name" value="Ig-like_fold"/>
</dbReference>
<dbReference type="CDD" id="cd08547">
    <property type="entry name" value="Type_II_cohesin"/>
    <property type="match status" value="1"/>
</dbReference>
<dbReference type="EMBL" id="JACHXK010000007">
    <property type="protein sequence ID" value="MBB3111405.1"/>
    <property type="molecule type" value="Genomic_DNA"/>
</dbReference>
<dbReference type="InterPro" id="IPR016134">
    <property type="entry name" value="Dockerin_dom"/>
</dbReference>
<dbReference type="CDD" id="cd10318">
    <property type="entry name" value="RGL11"/>
    <property type="match status" value="1"/>
</dbReference>
<dbReference type="InterPro" id="IPR028994">
    <property type="entry name" value="Integrin_alpha_N"/>
</dbReference>
<organism evidence="3 4">
    <name type="scientific">Paenibacillus phyllosphaerae</name>
    <dbReference type="NCBI Taxonomy" id="274593"/>
    <lineage>
        <taxon>Bacteria</taxon>
        <taxon>Bacillati</taxon>
        <taxon>Bacillota</taxon>
        <taxon>Bacilli</taxon>
        <taxon>Bacillales</taxon>
        <taxon>Paenibacillaceae</taxon>
        <taxon>Paenibacillus</taxon>
    </lineage>
</organism>
<dbReference type="Gene3D" id="2.60.40.680">
    <property type="match status" value="1"/>
</dbReference>
<dbReference type="Gene3D" id="2.60.40.10">
    <property type="entry name" value="Immunoglobulins"/>
    <property type="match status" value="1"/>
</dbReference>
<dbReference type="CDD" id="cd14254">
    <property type="entry name" value="Dockerin_II"/>
    <property type="match status" value="1"/>
</dbReference>
<evidence type="ECO:0000256" key="1">
    <source>
        <dbReference type="SAM" id="SignalP"/>
    </source>
</evidence>
<dbReference type="InterPro" id="IPR025883">
    <property type="entry name" value="Cadherin-like_domain"/>
</dbReference>
<dbReference type="InterPro" id="IPR041624">
    <property type="entry name" value="RGI_lyase"/>
</dbReference>
<protein>
    <recommendedName>
        <fullName evidence="2">Dockerin domain-containing protein</fullName>
    </recommendedName>
</protein>
<dbReference type="RefSeq" id="WP_183601283.1">
    <property type="nucleotide sequence ID" value="NZ_JACHXK010000007.1"/>
</dbReference>
<dbReference type="Proteomes" id="UP000570361">
    <property type="component" value="Unassembled WGS sequence"/>
</dbReference>
<feature type="signal peptide" evidence="1">
    <location>
        <begin position="1"/>
        <end position="33"/>
    </location>
</feature>
<dbReference type="InterPro" id="IPR049366">
    <property type="entry name" value="RGL11_C"/>
</dbReference>
<dbReference type="InterPro" id="IPR018247">
    <property type="entry name" value="EF_Hand_1_Ca_BS"/>
</dbReference>
<dbReference type="SUPFAM" id="SSF63446">
    <property type="entry name" value="Type I dockerin domain"/>
    <property type="match status" value="1"/>
</dbReference>
<dbReference type="PROSITE" id="PS00018">
    <property type="entry name" value="EF_HAND_1"/>
    <property type="match status" value="1"/>
</dbReference>
<keyword evidence="4" id="KW-1185">Reference proteome</keyword>
<evidence type="ECO:0000313" key="3">
    <source>
        <dbReference type="EMBL" id="MBB3111405.1"/>
    </source>
</evidence>
<dbReference type="SUPFAM" id="SSF49384">
    <property type="entry name" value="Carbohydrate-binding domain"/>
    <property type="match status" value="1"/>
</dbReference>
<dbReference type="GO" id="GO:0000272">
    <property type="term" value="P:polysaccharide catabolic process"/>
    <property type="evidence" value="ECO:0007669"/>
    <property type="project" value="InterPro"/>
</dbReference>
<dbReference type="Pfam" id="PF12733">
    <property type="entry name" value="Cadherin-like"/>
    <property type="match status" value="1"/>
</dbReference>
<feature type="domain" description="Dockerin" evidence="2">
    <location>
        <begin position="1241"/>
        <end position="1304"/>
    </location>
</feature>
<evidence type="ECO:0000313" key="4">
    <source>
        <dbReference type="Proteomes" id="UP000570361"/>
    </source>
</evidence>
<accession>A0A7W5AZ24</accession>
<sequence>MITPARMKRWSRLLIAMMIVTLVIPTYPHSAAAADAVLVEDDFGAYTPGPFTVGSGNSWTKEGATPNVTVVNDEANGRTYASVTNTATGSMYFGQRFAAQSGGMIMEFDANIPTSSGGSFWVMEGKVNATNAAALRYDLDAGVIKRSGSTTNVINYDVSHWYRFKFVFNMAKQTYSTTITDLNTNQTSSWGETFYSARTKVSSFGFYVRPNGGSINMTNFKVTSLDLNLSQLALHTEGFTPELNPAFDPNVNAYEVEVPYSTNSISVSPTASNPDKVSVKVDETAVTSGMAVDVPFTSDSTTITVQVASNAFADIARSYTLVVSRMAQSPDLRYVTSESHDGTVLLGWEETSDPTYKEARIYRVNEDESLALAATVAKGNYIGKVDGLTNGQSYTFVVKGAYSDGTESAGVTVSATPVKLAPRQMERLDRGLVAMKTQEGVFVSWRLLGTDSDHVAFNLYRDGEKLNAAPITGSTNYIDEAGTDGSAYYVRALVDGVEQIQSETVEAWDTSYLDIPLRKPADGVTPTGEAYTYHANDTTVADLDGDGAYEFIVKWQPSNAKDNSQAGYTGNTYVDAYEQDGTFLWRIDLGRNIRSGAHYLDVMAYDLDGDGKAEVTFRTADGTIDGLGNVIGDANADYRNDGGYILTGPEYHTIFEGATGKALATEDYEPGRGNVGDWGDTYGNRVDRFGAVIAYLDGERPSIIMQRGYYTRMVLVAYNWRDGKLIKLWTFDTNTAGNESYAGQGNHQLSVADVDGDGKDEIITGPAAIDDNGTALWNSGLGHGDAMHVGDLDPNRLGLEQWAVQENTGAKYSAEMKDAKTGRVLWGQMQIGLDVGRGLSADIDPTHPGAESWSIDGAWNSTTGGLFTSQGEKIGNQIPSSNFAIWWDGDLSRELLDHTFTETPVRQGVPKIDKWDYANNRLVNLVTLDGTLSNNDTKGNPSLQADLLGDWREEVVVRTEDSTALRIYSTTALTDHRIVTLMHDPTYRLGIAWQNTGYNQPPHTGFFLGTGMVQPARPNIYVVGQPIEDDAISTTLHGTGTVLVGQPFELTVGLANVQEPVYAQDITVTYASEKLNWVKAESLKEGYDVVAVSEVEPGQIRIIAAAAGHAVASGSDLIRLHFTAKALSEEAVATVSVTSNTVAGAQGEELAVPGASTNVVVQLAVDKAALQSLVDEAQELHDEAVAGTKPGQYPATAKAALQEAIAQASAVAGNTAATQSQVGQAVSELTAAIAAFTSSVVTKQPGDTTGDGAFSIGDLGIVAAAYGKTSADADWAKYADADINADGKVDIVDLAAVAKRILEG</sequence>
<dbReference type="SUPFAM" id="SSF69318">
    <property type="entry name" value="Integrin alpha N-terminal domain"/>
    <property type="match status" value="1"/>
</dbReference>
<dbReference type="PROSITE" id="PS51766">
    <property type="entry name" value="DOCKERIN"/>
    <property type="match status" value="1"/>
</dbReference>